<gene>
    <name evidence="1" type="ORF">ACOC_LOCUS4456</name>
</gene>
<dbReference type="AlphaFoldDB" id="A0A0R3PJ54"/>
<dbReference type="Proteomes" id="UP000267027">
    <property type="component" value="Unassembled WGS sequence"/>
</dbReference>
<proteinExistence type="predicted"/>
<accession>A0A0R3PJ54</accession>
<reference evidence="1 2" key="2">
    <citation type="submission" date="2018-11" db="EMBL/GenBank/DDBJ databases">
        <authorList>
            <consortium name="Pathogen Informatics"/>
        </authorList>
    </citation>
    <scope>NUCLEOTIDE SEQUENCE [LARGE SCALE GENOMIC DNA]</scope>
    <source>
        <strain evidence="1 2">Costa Rica</strain>
    </source>
</reference>
<reference evidence="3" key="1">
    <citation type="submission" date="2017-02" db="UniProtKB">
        <authorList>
            <consortium name="WormBaseParasite"/>
        </authorList>
    </citation>
    <scope>IDENTIFICATION</scope>
</reference>
<keyword evidence="2" id="KW-1185">Reference proteome</keyword>
<name>A0A0R3PJ54_ANGCS</name>
<dbReference type="EMBL" id="UYYA01003816">
    <property type="protein sequence ID" value="VDM56041.1"/>
    <property type="molecule type" value="Genomic_DNA"/>
</dbReference>
<organism evidence="3">
    <name type="scientific">Angiostrongylus costaricensis</name>
    <name type="common">Nematode worm</name>
    <dbReference type="NCBI Taxonomy" id="334426"/>
    <lineage>
        <taxon>Eukaryota</taxon>
        <taxon>Metazoa</taxon>
        <taxon>Ecdysozoa</taxon>
        <taxon>Nematoda</taxon>
        <taxon>Chromadorea</taxon>
        <taxon>Rhabditida</taxon>
        <taxon>Rhabditina</taxon>
        <taxon>Rhabditomorpha</taxon>
        <taxon>Strongyloidea</taxon>
        <taxon>Metastrongylidae</taxon>
        <taxon>Angiostrongylus</taxon>
    </lineage>
</organism>
<sequence>MTSLPPRRLQKVAGRGRRRLRVLRSRRRRCGLQWCAVAGRRAVGGAAAAHRLPRSVAAALSRDRSSVTMRRQRGVLPL</sequence>
<protein>
    <submittedName>
        <fullName evidence="1 3">Uncharacterized protein</fullName>
    </submittedName>
</protein>
<evidence type="ECO:0000313" key="1">
    <source>
        <dbReference type="EMBL" id="VDM56041.1"/>
    </source>
</evidence>
<evidence type="ECO:0000313" key="2">
    <source>
        <dbReference type="Proteomes" id="UP000267027"/>
    </source>
</evidence>
<dbReference type="WBParaSite" id="ACOC_0000445501-mRNA-1">
    <property type="protein sequence ID" value="ACOC_0000445501-mRNA-1"/>
    <property type="gene ID" value="ACOC_0000445501"/>
</dbReference>
<evidence type="ECO:0000313" key="3">
    <source>
        <dbReference type="WBParaSite" id="ACOC_0000445501-mRNA-1"/>
    </source>
</evidence>